<name>A0A6C0CDC5_9ZZZZ</name>
<evidence type="ECO:0000313" key="1">
    <source>
        <dbReference type="EMBL" id="QHT02568.1"/>
    </source>
</evidence>
<organism evidence="1">
    <name type="scientific">viral metagenome</name>
    <dbReference type="NCBI Taxonomy" id="1070528"/>
    <lineage>
        <taxon>unclassified sequences</taxon>
        <taxon>metagenomes</taxon>
        <taxon>organismal metagenomes</taxon>
    </lineage>
</organism>
<reference evidence="1" key="1">
    <citation type="journal article" date="2020" name="Nature">
        <title>Giant virus diversity and host interactions through global metagenomics.</title>
        <authorList>
            <person name="Schulz F."/>
            <person name="Roux S."/>
            <person name="Paez-Espino D."/>
            <person name="Jungbluth S."/>
            <person name="Walsh D.A."/>
            <person name="Denef V.J."/>
            <person name="McMahon K.D."/>
            <person name="Konstantinidis K.T."/>
            <person name="Eloe-Fadrosh E.A."/>
            <person name="Kyrpides N.C."/>
            <person name="Woyke T."/>
        </authorList>
    </citation>
    <scope>NUCLEOTIDE SEQUENCE</scope>
    <source>
        <strain evidence="1">GVMAG-M-3300020595-32</strain>
    </source>
</reference>
<protein>
    <submittedName>
        <fullName evidence="1">Uncharacterized protein</fullName>
    </submittedName>
</protein>
<sequence>MEKLIKEKQKQILSVKELLVNAKVSDENYDSTVEPFFQKREQNDYELDFKELPELPEGLNRHMKLLYSLIGNPDVEVYIGDWTFMSLNKCLEIYKDYCDNDQKSLFDIAYIYAGMGHIRLIACDLNNHLLFERPDGGSNGYDREDNYQRSLAYKTGKMEKKDYLYFTQFKEKLLEQNI</sequence>
<dbReference type="AlphaFoldDB" id="A0A6C0CDC5"/>
<proteinExistence type="predicted"/>
<dbReference type="EMBL" id="MN739395">
    <property type="protein sequence ID" value="QHT02568.1"/>
    <property type="molecule type" value="Genomic_DNA"/>
</dbReference>
<accession>A0A6C0CDC5</accession>